<evidence type="ECO:0000259" key="6">
    <source>
        <dbReference type="Pfam" id="PF00150"/>
    </source>
</evidence>
<name>A0A3S8RW94_9BACL</name>
<gene>
    <name evidence="7" type="ORF">EIM92_14910</name>
</gene>
<dbReference type="Pfam" id="PF00150">
    <property type="entry name" value="Cellulase"/>
    <property type="match status" value="1"/>
</dbReference>
<dbReference type="GO" id="GO:0004553">
    <property type="term" value="F:hydrolase activity, hydrolyzing O-glycosyl compounds"/>
    <property type="evidence" value="ECO:0007669"/>
    <property type="project" value="InterPro"/>
</dbReference>
<dbReference type="Gene3D" id="3.20.20.80">
    <property type="entry name" value="Glycosidases"/>
    <property type="match status" value="1"/>
</dbReference>
<sequence>MKNLRKKSLSICMAMAMMFSLVTLLGGQDIRAASGFYVSGTILCDSTGNPFKIRGINHAHSWFKNDSATAMEAIAATGANTVRIVLSNGQQYAKDDANTVSNLLSLANQHKLIAILEVHDATGSDSVSALDHAVDYWIEMKNVLVGKEDRVLINIANEWYGTWDSNGWADGYKSAIPKLRNAGINHTLIVDAAGWGQYPQSIVDKGNEVFNSDPLRNTIFSIHMYEYAGGNADMVRANIDQVLNKGLAVIIGEFGHYHTGGDVDETAIMSYTQQKGVGWLAWSWKGNGAEWLYLDLSYDWAGNHLTEWGETIVNGANGLKATSTRAPIFGN</sequence>
<evidence type="ECO:0000256" key="1">
    <source>
        <dbReference type="ARBA" id="ARBA00005641"/>
    </source>
</evidence>
<comment type="similarity">
    <text evidence="1 4">Belongs to the glycosyl hydrolase 5 (cellulase A) family.</text>
</comment>
<organism evidence="7 8">
    <name type="scientific">Paenibacillus lentus</name>
    <dbReference type="NCBI Taxonomy" id="1338368"/>
    <lineage>
        <taxon>Bacteria</taxon>
        <taxon>Bacillati</taxon>
        <taxon>Bacillota</taxon>
        <taxon>Bacilli</taxon>
        <taxon>Bacillales</taxon>
        <taxon>Paenibacillaceae</taxon>
        <taxon>Paenibacillus</taxon>
    </lineage>
</organism>
<evidence type="ECO:0000256" key="2">
    <source>
        <dbReference type="ARBA" id="ARBA00022801"/>
    </source>
</evidence>
<evidence type="ECO:0000313" key="8">
    <source>
        <dbReference type="Proteomes" id="UP000273145"/>
    </source>
</evidence>
<keyword evidence="2 4" id="KW-0378">Hydrolase</keyword>
<dbReference type="InterPro" id="IPR001547">
    <property type="entry name" value="Glyco_hydro_5"/>
</dbReference>
<evidence type="ECO:0000256" key="3">
    <source>
        <dbReference type="ARBA" id="ARBA00023295"/>
    </source>
</evidence>
<keyword evidence="3 4" id="KW-0326">Glycosidase</keyword>
<dbReference type="InterPro" id="IPR017853">
    <property type="entry name" value="GH"/>
</dbReference>
<dbReference type="KEGG" id="plen:EIM92_14910"/>
<dbReference type="RefSeq" id="WP_125083321.1">
    <property type="nucleotide sequence ID" value="NZ_CP034248.1"/>
</dbReference>
<dbReference type="SUPFAM" id="SSF51445">
    <property type="entry name" value="(Trans)glycosidases"/>
    <property type="match status" value="1"/>
</dbReference>
<reference evidence="7 8" key="1">
    <citation type="submission" date="2018-11" db="EMBL/GenBank/DDBJ databases">
        <title>Genome sequencing of Paenibacillus lentus DSM25539(T).</title>
        <authorList>
            <person name="Kook J.-K."/>
            <person name="Park S.-N."/>
            <person name="Lim Y.K."/>
        </authorList>
    </citation>
    <scope>NUCLEOTIDE SEQUENCE [LARGE SCALE GENOMIC DNA]</scope>
    <source>
        <strain evidence="7 8">DSM 25539</strain>
    </source>
</reference>
<feature type="chain" id="PRO_5039673634" evidence="5">
    <location>
        <begin position="26"/>
        <end position="331"/>
    </location>
</feature>
<dbReference type="AlphaFoldDB" id="A0A3S8RW94"/>
<dbReference type="EMBL" id="CP034248">
    <property type="protein sequence ID" value="AZK47289.1"/>
    <property type="molecule type" value="Genomic_DNA"/>
</dbReference>
<evidence type="ECO:0000256" key="4">
    <source>
        <dbReference type="RuleBase" id="RU361153"/>
    </source>
</evidence>
<feature type="signal peptide" evidence="5">
    <location>
        <begin position="1"/>
        <end position="25"/>
    </location>
</feature>
<dbReference type="PANTHER" id="PTHR34142:SF1">
    <property type="entry name" value="GLYCOSIDE HYDROLASE FAMILY 5 DOMAIN-CONTAINING PROTEIN"/>
    <property type="match status" value="1"/>
</dbReference>
<feature type="domain" description="Glycoside hydrolase family 5" evidence="6">
    <location>
        <begin position="44"/>
        <end position="287"/>
    </location>
</feature>
<protein>
    <submittedName>
        <fullName evidence="7">Glycoside hydrolase family 5 protein</fullName>
    </submittedName>
</protein>
<evidence type="ECO:0000256" key="5">
    <source>
        <dbReference type="SAM" id="SignalP"/>
    </source>
</evidence>
<dbReference type="PANTHER" id="PTHR34142">
    <property type="entry name" value="ENDO-BETA-1,4-GLUCANASE A"/>
    <property type="match status" value="1"/>
</dbReference>
<accession>A0A3S8RW94</accession>
<evidence type="ECO:0000313" key="7">
    <source>
        <dbReference type="EMBL" id="AZK47289.1"/>
    </source>
</evidence>
<dbReference type="GO" id="GO:0009251">
    <property type="term" value="P:glucan catabolic process"/>
    <property type="evidence" value="ECO:0007669"/>
    <property type="project" value="TreeGrafter"/>
</dbReference>
<dbReference type="Proteomes" id="UP000273145">
    <property type="component" value="Chromosome"/>
</dbReference>
<dbReference type="OrthoDB" id="220114at2"/>
<keyword evidence="5" id="KW-0732">Signal</keyword>
<keyword evidence="8" id="KW-1185">Reference proteome</keyword>
<proteinExistence type="inferred from homology"/>